<keyword evidence="3" id="KW-1185">Reference proteome</keyword>
<proteinExistence type="predicted"/>
<dbReference type="SUPFAM" id="SSF51735">
    <property type="entry name" value="NAD(P)-binding Rossmann-fold domains"/>
    <property type="match status" value="1"/>
</dbReference>
<dbReference type="InterPro" id="IPR051450">
    <property type="entry name" value="Gfo/Idh/MocA_Oxidoreductases"/>
</dbReference>
<dbReference type="SUPFAM" id="SSF55347">
    <property type="entry name" value="Glyceraldehyde-3-phosphate dehydrogenase-like, C-terminal domain"/>
    <property type="match status" value="1"/>
</dbReference>
<dbReference type="Gene3D" id="3.30.360.10">
    <property type="entry name" value="Dihydrodipicolinate Reductase, domain 2"/>
    <property type="match status" value="1"/>
</dbReference>
<gene>
    <name evidence="2" type="ORF">SAMN06296020_106121</name>
</gene>
<dbReference type="RefSeq" id="WP_283409289.1">
    <property type="nucleotide sequence ID" value="NZ_FXUF01000006.1"/>
</dbReference>
<evidence type="ECO:0000313" key="2">
    <source>
        <dbReference type="EMBL" id="SMP56963.1"/>
    </source>
</evidence>
<dbReference type="InterPro" id="IPR036291">
    <property type="entry name" value="NAD(P)-bd_dom_sf"/>
</dbReference>
<feature type="domain" description="Gfo/Idh/MocA-like oxidoreductase N-terminal" evidence="1">
    <location>
        <begin position="1"/>
        <end position="114"/>
    </location>
</feature>
<dbReference type="Gene3D" id="3.40.50.720">
    <property type="entry name" value="NAD(P)-binding Rossmann-like Domain"/>
    <property type="match status" value="1"/>
</dbReference>
<evidence type="ECO:0000313" key="3">
    <source>
        <dbReference type="Proteomes" id="UP001158066"/>
    </source>
</evidence>
<dbReference type="PANTHER" id="PTHR43377">
    <property type="entry name" value="BILIVERDIN REDUCTASE A"/>
    <property type="match status" value="1"/>
</dbReference>
<sequence>MNIAVIGLGSMGRRRIRLIQQYNNSFKIIGIDLNKERRDISEAEFGIDTKDSLEEVIKYYDLNCAIICTSPLSHNKLTQISLENNLHVFTELNLVTEGYDENVQLAEAKKKVLFLSSTFLYRAEIKEINRLVKEQDNKLNYTYHIGQYLPDWHPWENYKDFFVGDKRTNGCREIFAIELPWLIEVFGNVKDIIVRKSKISSLNIDYDDNYIVIFEHESGHKGVVAVDIVSRKAVRNLEVFGENIYLSWDGSANGLKMMDIKNKKEENIHLYEKVDQLGQYSQFVVENAYYDEIKSFFDVIAKAIEPIYNFEKDKKILELIDRIEA</sequence>
<dbReference type="Pfam" id="PF01408">
    <property type="entry name" value="GFO_IDH_MocA"/>
    <property type="match status" value="1"/>
</dbReference>
<reference evidence="2" key="1">
    <citation type="submission" date="2017-05" db="EMBL/GenBank/DDBJ databases">
        <authorList>
            <person name="Varghese N."/>
            <person name="Submissions S."/>
        </authorList>
    </citation>
    <scope>NUCLEOTIDE SEQUENCE</scope>
    <source>
        <strain evidence="2">Su22</strain>
    </source>
</reference>
<dbReference type="InterPro" id="IPR000683">
    <property type="entry name" value="Gfo/Idh/MocA-like_OxRdtase_N"/>
</dbReference>
<organism evidence="2 3">
    <name type="scientific">Anoxynatronum buryatiense</name>
    <dbReference type="NCBI Taxonomy" id="489973"/>
    <lineage>
        <taxon>Bacteria</taxon>
        <taxon>Bacillati</taxon>
        <taxon>Bacillota</taxon>
        <taxon>Clostridia</taxon>
        <taxon>Eubacteriales</taxon>
        <taxon>Clostridiaceae</taxon>
        <taxon>Anoxynatronum</taxon>
    </lineage>
</organism>
<dbReference type="Proteomes" id="UP001158066">
    <property type="component" value="Unassembled WGS sequence"/>
</dbReference>
<accession>A0AA46AJ66</accession>
<dbReference type="GO" id="GO:0000166">
    <property type="term" value="F:nucleotide binding"/>
    <property type="evidence" value="ECO:0007669"/>
    <property type="project" value="InterPro"/>
</dbReference>
<protein>
    <submittedName>
        <fullName evidence="2">Predicted dehydrogenase</fullName>
    </submittedName>
</protein>
<dbReference type="PANTHER" id="PTHR43377:SF1">
    <property type="entry name" value="BILIVERDIN REDUCTASE A"/>
    <property type="match status" value="1"/>
</dbReference>
<comment type="caution">
    <text evidence="2">The sequence shown here is derived from an EMBL/GenBank/DDBJ whole genome shotgun (WGS) entry which is preliminary data.</text>
</comment>
<dbReference type="AlphaFoldDB" id="A0AA46AJ66"/>
<name>A0AA46AJ66_9CLOT</name>
<evidence type="ECO:0000259" key="1">
    <source>
        <dbReference type="Pfam" id="PF01408"/>
    </source>
</evidence>
<dbReference type="EMBL" id="FXUF01000006">
    <property type="protein sequence ID" value="SMP56963.1"/>
    <property type="molecule type" value="Genomic_DNA"/>
</dbReference>